<dbReference type="CDD" id="cd06170">
    <property type="entry name" value="LuxR_C_like"/>
    <property type="match status" value="1"/>
</dbReference>
<dbReference type="PROSITE" id="PS50043">
    <property type="entry name" value="HTH_LUXR_2"/>
    <property type="match status" value="1"/>
</dbReference>
<dbReference type="GO" id="GO:0006355">
    <property type="term" value="P:regulation of DNA-templated transcription"/>
    <property type="evidence" value="ECO:0007669"/>
    <property type="project" value="InterPro"/>
</dbReference>
<dbReference type="Pfam" id="PF00196">
    <property type="entry name" value="GerE"/>
    <property type="match status" value="1"/>
</dbReference>
<dbReference type="SUPFAM" id="SSF52172">
    <property type="entry name" value="CheY-like"/>
    <property type="match status" value="1"/>
</dbReference>
<dbReference type="PANTHER" id="PTHR43214:SF41">
    <property type="entry name" value="NITRATE_NITRITE RESPONSE REGULATOR PROTEIN NARP"/>
    <property type="match status" value="1"/>
</dbReference>
<dbReference type="PROSITE" id="PS50110">
    <property type="entry name" value="RESPONSE_REGULATORY"/>
    <property type="match status" value="1"/>
</dbReference>
<dbReference type="InterPro" id="IPR011006">
    <property type="entry name" value="CheY-like_superfamily"/>
</dbReference>
<dbReference type="InterPro" id="IPR058245">
    <property type="entry name" value="NreC/VraR/RcsB-like_REC"/>
</dbReference>
<evidence type="ECO:0000313" key="9">
    <source>
        <dbReference type="Proteomes" id="UP000657177"/>
    </source>
</evidence>
<dbReference type="InterPro" id="IPR039420">
    <property type="entry name" value="WalR-like"/>
</dbReference>
<accession>A0A8J6I1J6</accession>
<dbReference type="CDD" id="cd17535">
    <property type="entry name" value="REC_NarL-like"/>
    <property type="match status" value="1"/>
</dbReference>
<feature type="domain" description="HTH luxR-type" evidence="6">
    <location>
        <begin position="141"/>
        <end position="206"/>
    </location>
</feature>
<dbReference type="Proteomes" id="UP000657177">
    <property type="component" value="Unassembled WGS sequence"/>
</dbReference>
<dbReference type="Pfam" id="PF00072">
    <property type="entry name" value="Response_reg"/>
    <property type="match status" value="1"/>
</dbReference>
<evidence type="ECO:0000256" key="4">
    <source>
        <dbReference type="ARBA" id="ARBA00023163"/>
    </source>
</evidence>
<name>A0A8J6I1J6_9FIRM</name>
<evidence type="ECO:0000256" key="3">
    <source>
        <dbReference type="ARBA" id="ARBA00023125"/>
    </source>
</evidence>
<dbReference type="InterPro" id="IPR016032">
    <property type="entry name" value="Sig_transdc_resp-reg_C-effctor"/>
</dbReference>
<protein>
    <submittedName>
        <fullName evidence="8">Response regulator transcription factor</fullName>
    </submittedName>
</protein>
<proteinExistence type="predicted"/>
<dbReference type="PROSITE" id="PS00622">
    <property type="entry name" value="HTH_LUXR_1"/>
    <property type="match status" value="1"/>
</dbReference>
<dbReference type="PRINTS" id="PR00038">
    <property type="entry name" value="HTHLUXR"/>
</dbReference>
<dbReference type="GO" id="GO:0003677">
    <property type="term" value="F:DNA binding"/>
    <property type="evidence" value="ECO:0007669"/>
    <property type="project" value="UniProtKB-KW"/>
</dbReference>
<dbReference type="EMBL" id="JAAKDE010000016">
    <property type="protein sequence ID" value="MBA2133573.1"/>
    <property type="molecule type" value="Genomic_DNA"/>
</dbReference>
<feature type="domain" description="Response regulatory" evidence="7">
    <location>
        <begin position="3"/>
        <end position="119"/>
    </location>
</feature>
<keyword evidence="1 5" id="KW-0597">Phosphoprotein</keyword>
<dbReference type="AlphaFoldDB" id="A0A8J6I1J6"/>
<evidence type="ECO:0000256" key="1">
    <source>
        <dbReference type="ARBA" id="ARBA00022553"/>
    </source>
</evidence>
<keyword evidence="4" id="KW-0804">Transcription</keyword>
<dbReference type="SUPFAM" id="SSF46894">
    <property type="entry name" value="C-terminal effector domain of the bipartite response regulators"/>
    <property type="match status" value="1"/>
</dbReference>
<feature type="modified residue" description="4-aspartylphosphate" evidence="5">
    <location>
        <position position="54"/>
    </location>
</feature>
<dbReference type="PANTHER" id="PTHR43214">
    <property type="entry name" value="TWO-COMPONENT RESPONSE REGULATOR"/>
    <property type="match status" value="1"/>
</dbReference>
<keyword evidence="2" id="KW-0805">Transcription regulation</keyword>
<dbReference type="SMART" id="SM00421">
    <property type="entry name" value="HTH_LUXR"/>
    <property type="match status" value="1"/>
</dbReference>
<evidence type="ECO:0000256" key="5">
    <source>
        <dbReference type="PROSITE-ProRule" id="PRU00169"/>
    </source>
</evidence>
<sequence length="212" mass="23952">MIRVVIAEDHHIVREGLRVLLERTGEIEIVGEADDGEKALRLIKRLRPDVALIDIVMPAFNGNQLLVKLKELNLPTIPIVLSMYSEPEVVREALKNGARGYLLKSSVFQELMIAIRACLNNETYLSPAISQLLVEDYITEKESLSRSLTPRESELLQLIVKGYKNREIAERMMIALKTVENHRANIMKKLNVTNTAELIVTAVKEGIVKLDE</sequence>
<keyword evidence="9" id="KW-1185">Reference proteome</keyword>
<reference evidence="8" key="1">
    <citation type="submission" date="2020-06" db="EMBL/GenBank/DDBJ databases">
        <title>Novel chitinolytic bacterium.</title>
        <authorList>
            <person name="Ungkulpasvich U."/>
            <person name="Kosugi A."/>
            <person name="Uke A."/>
        </authorList>
    </citation>
    <scope>NUCLEOTIDE SEQUENCE</scope>
    <source>
        <strain evidence="8">UUS1-1</strain>
    </source>
</reference>
<dbReference type="SMART" id="SM00448">
    <property type="entry name" value="REC"/>
    <property type="match status" value="1"/>
</dbReference>
<dbReference type="RefSeq" id="WP_181340043.1">
    <property type="nucleotide sequence ID" value="NZ_JAAKDE010000016.1"/>
</dbReference>
<dbReference type="GO" id="GO:0000160">
    <property type="term" value="P:phosphorelay signal transduction system"/>
    <property type="evidence" value="ECO:0007669"/>
    <property type="project" value="InterPro"/>
</dbReference>
<keyword evidence="3" id="KW-0238">DNA-binding</keyword>
<evidence type="ECO:0000259" key="7">
    <source>
        <dbReference type="PROSITE" id="PS50110"/>
    </source>
</evidence>
<dbReference type="InterPro" id="IPR000792">
    <property type="entry name" value="Tscrpt_reg_LuxR_C"/>
</dbReference>
<evidence type="ECO:0000259" key="6">
    <source>
        <dbReference type="PROSITE" id="PS50043"/>
    </source>
</evidence>
<organism evidence="8 9">
    <name type="scientific">Capillibacterium thermochitinicola</name>
    <dbReference type="NCBI Taxonomy" id="2699427"/>
    <lineage>
        <taxon>Bacteria</taxon>
        <taxon>Bacillati</taxon>
        <taxon>Bacillota</taxon>
        <taxon>Capillibacterium</taxon>
    </lineage>
</organism>
<comment type="caution">
    <text evidence="8">The sequence shown here is derived from an EMBL/GenBank/DDBJ whole genome shotgun (WGS) entry which is preliminary data.</text>
</comment>
<gene>
    <name evidence="8" type="ORF">G5B42_08485</name>
</gene>
<evidence type="ECO:0000256" key="2">
    <source>
        <dbReference type="ARBA" id="ARBA00023015"/>
    </source>
</evidence>
<evidence type="ECO:0000313" key="8">
    <source>
        <dbReference type="EMBL" id="MBA2133573.1"/>
    </source>
</evidence>
<dbReference type="InterPro" id="IPR001789">
    <property type="entry name" value="Sig_transdc_resp-reg_receiver"/>
</dbReference>
<dbReference type="Gene3D" id="3.40.50.2300">
    <property type="match status" value="1"/>
</dbReference>